<organism evidence="1 2">
    <name type="scientific">Lyophyllum shimeji</name>
    <name type="common">Hon-shimeji</name>
    <name type="synonym">Tricholoma shimeji</name>
    <dbReference type="NCBI Taxonomy" id="47721"/>
    <lineage>
        <taxon>Eukaryota</taxon>
        <taxon>Fungi</taxon>
        <taxon>Dikarya</taxon>
        <taxon>Basidiomycota</taxon>
        <taxon>Agaricomycotina</taxon>
        <taxon>Agaricomycetes</taxon>
        <taxon>Agaricomycetidae</taxon>
        <taxon>Agaricales</taxon>
        <taxon>Tricholomatineae</taxon>
        <taxon>Lyophyllaceae</taxon>
        <taxon>Lyophyllum</taxon>
    </lineage>
</organism>
<keyword evidence="2" id="KW-1185">Reference proteome</keyword>
<name>A0A9P3UIQ6_LYOSH</name>
<proteinExistence type="predicted"/>
<dbReference type="AlphaFoldDB" id="A0A9P3UIQ6"/>
<dbReference type="OrthoDB" id="3542212at2759"/>
<dbReference type="PANTHER" id="PTHR42052:SF1">
    <property type="entry name" value="ABM DOMAIN-CONTAINING PROTEIN"/>
    <property type="match status" value="1"/>
</dbReference>
<comment type="caution">
    <text evidence="1">The sequence shown here is derived from an EMBL/GenBank/DDBJ whole genome shotgun (WGS) entry which is preliminary data.</text>
</comment>
<dbReference type="EMBL" id="BRPK01000002">
    <property type="protein sequence ID" value="GLB34527.1"/>
    <property type="molecule type" value="Genomic_DNA"/>
</dbReference>
<reference evidence="1" key="1">
    <citation type="submission" date="2022-07" db="EMBL/GenBank/DDBJ databases">
        <title>The genome of Lyophyllum shimeji provides insight into the initial evolution of ectomycorrhizal fungal genome.</title>
        <authorList>
            <person name="Kobayashi Y."/>
            <person name="Shibata T."/>
            <person name="Hirakawa H."/>
            <person name="Shigenobu S."/>
            <person name="Nishiyama T."/>
            <person name="Yamada A."/>
            <person name="Hasebe M."/>
            <person name="Kawaguchi M."/>
        </authorList>
    </citation>
    <scope>NUCLEOTIDE SEQUENCE</scope>
    <source>
        <strain evidence="1">AT787</strain>
    </source>
</reference>
<gene>
    <name evidence="1" type="ORF">LshimejAT787_0200920</name>
</gene>
<sequence>MPVIEFASIQLASPNSLHNEPIPALFERGCTNQSTFSSFPVYIFKDVSDASGAYIISGWEDVAQHKLSMDSQTNQEVMGEILNYMSLKSLVHPKIDFTTFPEDVSVVVMEKYAPGQEEAIVPPAKWVGSGVADEDGQKYKISVYGAEDAASVISSPSVRGKDRIVMQRVMSFKA</sequence>
<evidence type="ECO:0000313" key="2">
    <source>
        <dbReference type="Proteomes" id="UP001063166"/>
    </source>
</evidence>
<evidence type="ECO:0008006" key="3">
    <source>
        <dbReference type="Google" id="ProtNLM"/>
    </source>
</evidence>
<evidence type="ECO:0000313" key="1">
    <source>
        <dbReference type="EMBL" id="GLB34527.1"/>
    </source>
</evidence>
<dbReference type="Proteomes" id="UP001063166">
    <property type="component" value="Unassembled WGS sequence"/>
</dbReference>
<protein>
    <recommendedName>
        <fullName evidence="3">ABM domain-containing protein</fullName>
    </recommendedName>
</protein>
<accession>A0A9P3UIQ6</accession>
<dbReference type="PANTHER" id="PTHR42052">
    <property type="entry name" value="ABM DOMAIN-CONTAINING PROTEIN"/>
    <property type="match status" value="1"/>
</dbReference>